<feature type="compositionally biased region" description="Basic residues" evidence="1">
    <location>
        <begin position="91"/>
        <end position="107"/>
    </location>
</feature>
<protein>
    <submittedName>
        <fullName evidence="2">Uncharacterized protein</fullName>
    </submittedName>
</protein>
<evidence type="ECO:0000313" key="2">
    <source>
        <dbReference type="EMBL" id="EJK67235.1"/>
    </source>
</evidence>
<accession>K0SPL3</accession>
<feature type="region of interest" description="Disordered" evidence="1">
    <location>
        <begin position="1"/>
        <end position="107"/>
    </location>
</feature>
<sequence length="107" mass="11763">GLRSEKAAPYVDAKPTIAPTPLRRSERLVRKKAKAAVFKVPTSKMIGQPRREKSAPAQSAEPPAASRRIPRSRSKSTAVGLQSKKAVPSAHLRRSTRARRKPTRFSP</sequence>
<evidence type="ECO:0000256" key="1">
    <source>
        <dbReference type="SAM" id="MobiDB-lite"/>
    </source>
</evidence>
<evidence type="ECO:0000313" key="3">
    <source>
        <dbReference type="Proteomes" id="UP000266841"/>
    </source>
</evidence>
<feature type="non-terminal residue" evidence="2">
    <location>
        <position position="1"/>
    </location>
</feature>
<name>K0SPL3_THAOC</name>
<feature type="compositionally biased region" description="Low complexity" evidence="1">
    <location>
        <begin position="55"/>
        <end position="67"/>
    </location>
</feature>
<organism evidence="2 3">
    <name type="scientific">Thalassiosira oceanica</name>
    <name type="common">Marine diatom</name>
    <dbReference type="NCBI Taxonomy" id="159749"/>
    <lineage>
        <taxon>Eukaryota</taxon>
        <taxon>Sar</taxon>
        <taxon>Stramenopiles</taxon>
        <taxon>Ochrophyta</taxon>
        <taxon>Bacillariophyta</taxon>
        <taxon>Coscinodiscophyceae</taxon>
        <taxon>Thalassiosirophycidae</taxon>
        <taxon>Thalassiosirales</taxon>
        <taxon>Thalassiosiraceae</taxon>
        <taxon>Thalassiosira</taxon>
    </lineage>
</organism>
<comment type="caution">
    <text evidence="2">The sequence shown here is derived from an EMBL/GenBank/DDBJ whole genome shotgun (WGS) entry which is preliminary data.</text>
</comment>
<dbReference type="EMBL" id="AGNL01013477">
    <property type="protein sequence ID" value="EJK67235.1"/>
    <property type="molecule type" value="Genomic_DNA"/>
</dbReference>
<reference evidence="2 3" key="1">
    <citation type="journal article" date="2012" name="Genome Biol.">
        <title>Genome and low-iron response of an oceanic diatom adapted to chronic iron limitation.</title>
        <authorList>
            <person name="Lommer M."/>
            <person name="Specht M."/>
            <person name="Roy A.S."/>
            <person name="Kraemer L."/>
            <person name="Andreson R."/>
            <person name="Gutowska M.A."/>
            <person name="Wolf J."/>
            <person name="Bergner S.V."/>
            <person name="Schilhabel M.B."/>
            <person name="Klostermeier U.C."/>
            <person name="Beiko R.G."/>
            <person name="Rosenstiel P."/>
            <person name="Hippler M."/>
            <person name="Laroche J."/>
        </authorList>
    </citation>
    <scope>NUCLEOTIDE SEQUENCE [LARGE SCALE GENOMIC DNA]</scope>
    <source>
        <strain evidence="2 3">CCMP1005</strain>
    </source>
</reference>
<proteinExistence type="predicted"/>
<keyword evidence="3" id="KW-1185">Reference proteome</keyword>
<gene>
    <name evidence="2" type="ORF">THAOC_11761</name>
</gene>
<dbReference type="AlphaFoldDB" id="K0SPL3"/>
<dbReference type="Proteomes" id="UP000266841">
    <property type="component" value="Unassembled WGS sequence"/>
</dbReference>